<organism evidence="3 4">
    <name type="scientific">Sporothrix eucalyptigena</name>
    <dbReference type="NCBI Taxonomy" id="1812306"/>
    <lineage>
        <taxon>Eukaryota</taxon>
        <taxon>Fungi</taxon>
        <taxon>Dikarya</taxon>
        <taxon>Ascomycota</taxon>
        <taxon>Pezizomycotina</taxon>
        <taxon>Sordariomycetes</taxon>
        <taxon>Sordariomycetidae</taxon>
        <taxon>Ophiostomatales</taxon>
        <taxon>Ophiostomataceae</taxon>
        <taxon>Sporothrix</taxon>
    </lineage>
</organism>
<evidence type="ECO:0000313" key="4">
    <source>
        <dbReference type="Proteomes" id="UP001642482"/>
    </source>
</evidence>
<accession>A0ABP0AR89</accession>
<dbReference type="InterPro" id="IPR036514">
    <property type="entry name" value="SGNH_hydro_sf"/>
</dbReference>
<evidence type="ECO:0000313" key="3">
    <source>
        <dbReference type="EMBL" id="CAK7209771.1"/>
    </source>
</evidence>
<reference evidence="3 4" key="1">
    <citation type="submission" date="2024-01" db="EMBL/GenBank/DDBJ databases">
        <authorList>
            <person name="Allen C."/>
            <person name="Tagirdzhanova G."/>
        </authorList>
    </citation>
    <scope>NUCLEOTIDE SEQUENCE [LARGE SCALE GENOMIC DNA]</scope>
</reference>
<dbReference type="Gene3D" id="3.40.50.1110">
    <property type="entry name" value="SGNH hydrolase"/>
    <property type="match status" value="1"/>
</dbReference>
<comment type="caution">
    <text evidence="3">The sequence shown here is derived from an EMBL/GenBank/DDBJ whole genome shotgun (WGS) entry which is preliminary data.</text>
</comment>
<feature type="chain" id="PRO_5045155358" description="Carbohydrate esterase family 16 protein" evidence="2">
    <location>
        <begin position="17"/>
        <end position="361"/>
    </location>
</feature>
<dbReference type="Proteomes" id="UP001642482">
    <property type="component" value="Unassembled WGS sequence"/>
</dbReference>
<gene>
    <name evidence="3" type="ORF">SEUCBS140593_000605</name>
</gene>
<keyword evidence="4" id="KW-1185">Reference proteome</keyword>
<keyword evidence="2" id="KW-0732">Signal</keyword>
<dbReference type="InterPro" id="IPR001087">
    <property type="entry name" value="GDSL"/>
</dbReference>
<evidence type="ECO:0000256" key="1">
    <source>
        <dbReference type="ARBA" id="ARBA00022801"/>
    </source>
</evidence>
<dbReference type="Pfam" id="PF00657">
    <property type="entry name" value="Lipase_GDSL"/>
    <property type="match status" value="1"/>
</dbReference>
<dbReference type="PANTHER" id="PTHR45648">
    <property type="entry name" value="GDSL LIPASE/ACYLHYDROLASE FAMILY PROTEIN (AFU_ORTHOLOGUE AFUA_4G14700)"/>
    <property type="match status" value="1"/>
</dbReference>
<dbReference type="InterPro" id="IPR051058">
    <property type="entry name" value="GDSL_Est/Lipase"/>
</dbReference>
<protein>
    <recommendedName>
        <fullName evidence="5">Carbohydrate esterase family 16 protein</fullName>
    </recommendedName>
</protein>
<dbReference type="EMBL" id="CAWUHD010000003">
    <property type="protein sequence ID" value="CAK7209771.1"/>
    <property type="molecule type" value="Genomic_DNA"/>
</dbReference>
<dbReference type="SUPFAM" id="SSF52266">
    <property type="entry name" value="SGNH hydrolase"/>
    <property type="match status" value="1"/>
</dbReference>
<dbReference type="PANTHER" id="PTHR45648:SF22">
    <property type="entry name" value="GDSL LIPASE_ACYLHYDROLASE FAMILY PROTEIN (AFU_ORTHOLOGUE AFUA_4G14700)"/>
    <property type="match status" value="1"/>
</dbReference>
<dbReference type="PROSITE" id="PS51257">
    <property type="entry name" value="PROKAR_LIPOPROTEIN"/>
    <property type="match status" value="1"/>
</dbReference>
<dbReference type="CDD" id="cd01846">
    <property type="entry name" value="fatty_acyltransferase_like"/>
    <property type="match status" value="1"/>
</dbReference>
<name>A0ABP0AR89_9PEZI</name>
<feature type="signal peptide" evidence="2">
    <location>
        <begin position="1"/>
        <end position="16"/>
    </location>
</feature>
<sequence length="361" mass="38936">MRIGTAILAAASTVSASASCSSAAAASTASSAPRLFDNLVTFGDSYSDDGRLNYYGAHNGSAPPAGTLQTQTTVTASGGLTWGQLVQQSVPGLAFFDYAVSGAVCSNEITARWFSLINRPFPSVLEDEIPSFQADIAGNHSLYQNRTVDNTVYTLWIGTNDLGSGAILNDAQTAGTNITTYVDCIWSVLDAIYAAGGRRIVLFNLAPLQLTPMYRPQSDGGAGDNQYWGNKTAYNETEYASKILEYTTITNTVFEYGLPYWALVRRRWLGASVSLFNTHQLLTDIYNNPSAYLTAPANATGYYHHCQATNSLNCTTVTNTTIDNFMFYDELHPSPKTDSVIAETFLDVVAGVSPYGTTYKS</sequence>
<evidence type="ECO:0000256" key="2">
    <source>
        <dbReference type="SAM" id="SignalP"/>
    </source>
</evidence>
<keyword evidence="1" id="KW-0378">Hydrolase</keyword>
<evidence type="ECO:0008006" key="5">
    <source>
        <dbReference type="Google" id="ProtNLM"/>
    </source>
</evidence>
<proteinExistence type="predicted"/>